<reference evidence="1 2" key="1">
    <citation type="submission" date="2019-06" db="EMBL/GenBank/DDBJ databases">
        <authorList>
            <person name="Rodrigo-Torres L."/>
            <person name="Arahal R. D."/>
            <person name="Lucena T."/>
        </authorList>
    </citation>
    <scope>NUCLEOTIDE SEQUENCE [LARGE SCALE GENOMIC DNA]</scope>
    <source>
        <strain evidence="1 2">SW08-7</strain>
    </source>
</reference>
<dbReference type="GO" id="GO:0044550">
    <property type="term" value="P:secondary metabolite biosynthetic process"/>
    <property type="evidence" value="ECO:0007669"/>
    <property type="project" value="TreeGrafter"/>
</dbReference>
<organism evidence="1 2">
    <name type="scientific">Methylobacterium dankookense</name>
    <dbReference type="NCBI Taxonomy" id="560405"/>
    <lineage>
        <taxon>Bacteria</taxon>
        <taxon>Pseudomonadati</taxon>
        <taxon>Pseudomonadota</taxon>
        <taxon>Alphaproteobacteria</taxon>
        <taxon>Hyphomicrobiales</taxon>
        <taxon>Methylobacteriaceae</taxon>
        <taxon>Methylobacterium</taxon>
    </lineage>
</organism>
<proteinExistence type="predicted"/>
<evidence type="ECO:0000313" key="2">
    <source>
        <dbReference type="Proteomes" id="UP000401717"/>
    </source>
</evidence>
<dbReference type="InterPro" id="IPR042099">
    <property type="entry name" value="ANL_N_sf"/>
</dbReference>
<gene>
    <name evidence="1" type="primary">dhbF_1</name>
    <name evidence="1" type="ORF">MTDSW087_04507</name>
</gene>
<dbReference type="GO" id="GO:0005737">
    <property type="term" value="C:cytoplasm"/>
    <property type="evidence" value="ECO:0007669"/>
    <property type="project" value="TreeGrafter"/>
</dbReference>
<dbReference type="Gene3D" id="3.40.50.12780">
    <property type="entry name" value="N-terminal domain of ligase-like"/>
    <property type="match status" value="1"/>
</dbReference>
<dbReference type="AlphaFoldDB" id="A0A564G3W3"/>
<dbReference type="InterPro" id="IPR045851">
    <property type="entry name" value="AMP-bd_C_sf"/>
</dbReference>
<dbReference type="GO" id="GO:0043041">
    <property type="term" value="P:amino acid activation for nonribosomal peptide biosynthetic process"/>
    <property type="evidence" value="ECO:0007669"/>
    <property type="project" value="TreeGrafter"/>
</dbReference>
<name>A0A564G3W3_9HYPH</name>
<dbReference type="PANTHER" id="PTHR45527:SF1">
    <property type="entry name" value="FATTY ACID SYNTHASE"/>
    <property type="match status" value="1"/>
</dbReference>
<protein>
    <submittedName>
        <fullName evidence="1">Dimodular nonribosomal peptide synthase</fullName>
    </submittedName>
</protein>
<sequence length="184" mass="19584">MALFDEAGRPAAPGAVGEICLSGSQLTRGYWQQPELDADRFRTVEGTRWYRTGDLGRLEAGDGLHFLGRVDHQIKIRGYRVETLEIEGALRAAAGRDLVAVLPLPAADGTVAGVVGFVAGAPLDTAAVRARLQGCLPDYMIPQAVIVLDALPLNTNGKVDLRALAEISNYTIHGRSETARHGAA</sequence>
<dbReference type="PANTHER" id="PTHR45527">
    <property type="entry name" value="NONRIBOSOMAL PEPTIDE SYNTHETASE"/>
    <property type="match status" value="1"/>
</dbReference>
<dbReference type="Gene3D" id="3.30.300.30">
    <property type="match status" value="1"/>
</dbReference>
<evidence type="ECO:0000313" key="1">
    <source>
        <dbReference type="EMBL" id="VUF14782.1"/>
    </source>
</evidence>
<dbReference type="GO" id="GO:0031177">
    <property type="term" value="F:phosphopantetheine binding"/>
    <property type="evidence" value="ECO:0007669"/>
    <property type="project" value="TreeGrafter"/>
</dbReference>
<accession>A0A564G3W3</accession>
<dbReference type="Proteomes" id="UP000401717">
    <property type="component" value="Unassembled WGS sequence"/>
</dbReference>
<dbReference type="EMBL" id="CABFVH010000040">
    <property type="protein sequence ID" value="VUF14782.1"/>
    <property type="molecule type" value="Genomic_DNA"/>
</dbReference>
<dbReference type="SUPFAM" id="SSF56801">
    <property type="entry name" value="Acetyl-CoA synthetase-like"/>
    <property type="match status" value="1"/>
</dbReference>